<dbReference type="InterPro" id="IPR032494">
    <property type="entry name" value="Phage_TTP_N"/>
</dbReference>
<feature type="domain" description="Lambda phage tail tube protein N-terminal" evidence="2">
    <location>
        <begin position="22"/>
        <end position="132"/>
    </location>
</feature>
<dbReference type="EMBL" id="JAVREK010000035">
    <property type="protein sequence ID" value="MDT0305062.1"/>
    <property type="molecule type" value="Genomic_DNA"/>
</dbReference>
<sequence length="136" mass="14669">MAGKDGFGTELRRDDGAGTFAPIGNVGNFGGPNSERETYDVTAHDSASNFREFIGGLVDGGEVSVEVHYDPAKHDTLYGDFKNPDPVSYEMESPEGEVWAFDAVLNGWEREMPVDGQMAATITWQVSGEPIITPAP</sequence>
<evidence type="ECO:0000259" key="2">
    <source>
        <dbReference type="Pfam" id="PF16461"/>
    </source>
</evidence>
<dbReference type="Proteomes" id="UP001183226">
    <property type="component" value="Unassembled WGS sequence"/>
</dbReference>
<dbReference type="RefSeq" id="WP_311547577.1">
    <property type="nucleotide sequence ID" value="NZ_JAVREK010000035.1"/>
</dbReference>
<dbReference type="Gene3D" id="4.10.410.40">
    <property type="match status" value="1"/>
</dbReference>
<comment type="caution">
    <text evidence="3">The sequence shown here is derived from an EMBL/GenBank/DDBJ whole genome shotgun (WGS) entry which is preliminary data.</text>
</comment>
<evidence type="ECO:0000313" key="4">
    <source>
        <dbReference type="Proteomes" id="UP001183226"/>
    </source>
</evidence>
<evidence type="ECO:0000256" key="1">
    <source>
        <dbReference type="SAM" id="MobiDB-lite"/>
    </source>
</evidence>
<dbReference type="Pfam" id="PF16461">
    <property type="entry name" value="Phage_TTP_12"/>
    <property type="match status" value="1"/>
</dbReference>
<name>A0ABU2L110_9ACTN</name>
<accession>A0ABU2L110</accession>
<keyword evidence="4" id="KW-1185">Reference proteome</keyword>
<organism evidence="3 4">
    <name type="scientific">Streptomonospora wellingtoniae</name>
    <dbReference type="NCBI Taxonomy" id="3075544"/>
    <lineage>
        <taxon>Bacteria</taxon>
        <taxon>Bacillati</taxon>
        <taxon>Actinomycetota</taxon>
        <taxon>Actinomycetes</taxon>
        <taxon>Streptosporangiales</taxon>
        <taxon>Nocardiopsidaceae</taxon>
        <taxon>Streptomonospora</taxon>
    </lineage>
</organism>
<feature type="region of interest" description="Disordered" evidence="1">
    <location>
        <begin position="1"/>
        <end position="37"/>
    </location>
</feature>
<protein>
    <submittedName>
        <fullName evidence="3">Phage tail tube protein</fullName>
    </submittedName>
</protein>
<evidence type="ECO:0000313" key="3">
    <source>
        <dbReference type="EMBL" id="MDT0305062.1"/>
    </source>
</evidence>
<reference evidence="4" key="1">
    <citation type="submission" date="2023-07" db="EMBL/GenBank/DDBJ databases">
        <title>30 novel species of actinomycetes from the DSMZ collection.</title>
        <authorList>
            <person name="Nouioui I."/>
        </authorList>
    </citation>
    <scope>NUCLEOTIDE SEQUENCE [LARGE SCALE GENOMIC DNA]</scope>
    <source>
        <strain evidence="4">DSM 45055</strain>
    </source>
</reference>
<proteinExistence type="predicted"/>
<gene>
    <name evidence="3" type="ORF">RM446_23310</name>
</gene>